<dbReference type="PANTHER" id="PTHR42663:SF6">
    <property type="entry name" value="HYDROLASE C777.06C-RELATED"/>
    <property type="match status" value="1"/>
</dbReference>
<gene>
    <name evidence="2" type="ORF">A2Y62_03175</name>
</gene>
<organism evidence="2 3">
    <name type="scientific">Candidatus Fischerbacteria bacterium RBG_13_37_8</name>
    <dbReference type="NCBI Taxonomy" id="1817863"/>
    <lineage>
        <taxon>Bacteria</taxon>
        <taxon>Candidatus Fischeribacteriota</taxon>
    </lineage>
</organism>
<dbReference type="Pfam" id="PF12706">
    <property type="entry name" value="Lactamase_B_2"/>
    <property type="match status" value="1"/>
</dbReference>
<dbReference type="AlphaFoldDB" id="A0A1F5VVD1"/>
<feature type="domain" description="Metallo-beta-lactamase" evidence="1">
    <location>
        <begin position="8"/>
        <end position="192"/>
    </location>
</feature>
<evidence type="ECO:0000313" key="2">
    <source>
        <dbReference type="EMBL" id="OGF67227.1"/>
    </source>
</evidence>
<protein>
    <recommendedName>
        <fullName evidence="1">Metallo-beta-lactamase domain-containing protein</fullName>
    </recommendedName>
</protein>
<name>A0A1F5VVD1_9BACT</name>
<evidence type="ECO:0000259" key="1">
    <source>
        <dbReference type="Pfam" id="PF12706"/>
    </source>
</evidence>
<sequence length="231" mass="25547">MWVSIDNTNILIDPGPGSLVKILNSKPKLNPASLDAIYISHRHIDHCNDASIMIEAMTQGGTKKRGMLFLPADVLDEGGAIFPHTLDYLSTTPVILKENGSYTVNTITLTTPVKHIHTVDTYGCIIKNDHISIGYIADTAYFASLAQAYPCDVLILNVVLTDNAYNIQHLSVIDAEKLIEVTTARVIVLTHFGMRLLRAKPWLVVEEMKQKYHKEIIAASDGMRYELGTGD</sequence>
<dbReference type="Gene3D" id="3.60.15.10">
    <property type="entry name" value="Ribonuclease Z/Hydroxyacylglutathione hydrolase-like"/>
    <property type="match status" value="1"/>
</dbReference>
<proteinExistence type="predicted"/>
<dbReference type="InterPro" id="IPR036866">
    <property type="entry name" value="RibonucZ/Hydroxyglut_hydro"/>
</dbReference>
<dbReference type="Proteomes" id="UP000178943">
    <property type="component" value="Unassembled WGS sequence"/>
</dbReference>
<reference evidence="2 3" key="1">
    <citation type="journal article" date="2016" name="Nat. Commun.">
        <title>Thousands of microbial genomes shed light on interconnected biogeochemical processes in an aquifer system.</title>
        <authorList>
            <person name="Anantharaman K."/>
            <person name="Brown C.T."/>
            <person name="Hug L.A."/>
            <person name="Sharon I."/>
            <person name="Castelle C.J."/>
            <person name="Probst A.J."/>
            <person name="Thomas B.C."/>
            <person name="Singh A."/>
            <person name="Wilkins M.J."/>
            <person name="Karaoz U."/>
            <person name="Brodie E.L."/>
            <person name="Williams K.H."/>
            <person name="Hubbard S.S."/>
            <person name="Banfield J.F."/>
        </authorList>
    </citation>
    <scope>NUCLEOTIDE SEQUENCE [LARGE SCALE GENOMIC DNA]</scope>
</reference>
<dbReference type="PANTHER" id="PTHR42663">
    <property type="entry name" value="HYDROLASE C777.06C-RELATED-RELATED"/>
    <property type="match status" value="1"/>
</dbReference>
<comment type="caution">
    <text evidence="2">The sequence shown here is derived from an EMBL/GenBank/DDBJ whole genome shotgun (WGS) entry which is preliminary data.</text>
</comment>
<dbReference type="STRING" id="1817863.A2Y62_03175"/>
<evidence type="ECO:0000313" key="3">
    <source>
        <dbReference type="Proteomes" id="UP000178943"/>
    </source>
</evidence>
<accession>A0A1F5VVD1</accession>
<dbReference type="SUPFAM" id="SSF56281">
    <property type="entry name" value="Metallo-hydrolase/oxidoreductase"/>
    <property type="match status" value="1"/>
</dbReference>
<dbReference type="EMBL" id="MFGW01000065">
    <property type="protein sequence ID" value="OGF67227.1"/>
    <property type="molecule type" value="Genomic_DNA"/>
</dbReference>
<dbReference type="InterPro" id="IPR001279">
    <property type="entry name" value="Metallo-B-lactamas"/>
</dbReference>